<evidence type="ECO:0000259" key="15">
    <source>
        <dbReference type="PROSITE" id="PS51217"/>
    </source>
</evidence>
<gene>
    <name evidence="16" type="ORF">KDD17_08810</name>
</gene>
<dbReference type="Gene3D" id="1.10.486.10">
    <property type="entry name" value="PCRA, domain 4"/>
    <property type="match status" value="1"/>
</dbReference>
<proteinExistence type="inferred from homology"/>
<dbReference type="EC" id="5.6.2.4" evidence="10"/>
<evidence type="ECO:0000256" key="9">
    <source>
        <dbReference type="ARBA" id="ARBA00034617"/>
    </source>
</evidence>
<evidence type="ECO:0000256" key="1">
    <source>
        <dbReference type="ARBA" id="ARBA00009922"/>
    </source>
</evidence>
<evidence type="ECO:0000256" key="8">
    <source>
        <dbReference type="ARBA" id="ARBA00025289"/>
    </source>
</evidence>
<evidence type="ECO:0000256" key="3">
    <source>
        <dbReference type="ARBA" id="ARBA00022801"/>
    </source>
</evidence>
<keyword evidence="7" id="KW-0413">Isomerase</keyword>
<dbReference type="GO" id="GO:0003677">
    <property type="term" value="F:DNA binding"/>
    <property type="evidence" value="ECO:0007669"/>
    <property type="project" value="UniProtKB-KW"/>
</dbReference>
<dbReference type="RefSeq" id="WP_212703336.1">
    <property type="nucleotide sequence ID" value="NZ_CP073581.1"/>
</dbReference>
<dbReference type="GO" id="GO:0043138">
    <property type="term" value="F:3'-5' DNA helicase activity"/>
    <property type="evidence" value="ECO:0007669"/>
    <property type="project" value="UniProtKB-EC"/>
</dbReference>
<dbReference type="GO" id="GO:0033202">
    <property type="term" value="C:DNA helicase complex"/>
    <property type="evidence" value="ECO:0007669"/>
    <property type="project" value="TreeGrafter"/>
</dbReference>
<name>A0A975JBB2_9RHOB</name>
<keyword evidence="6" id="KW-0238">DNA-binding</keyword>
<dbReference type="EMBL" id="CP073581">
    <property type="protein sequence ID" value="QUJ75131.1"/>
    <property type="molecule type" value="Genomic_DNA"/>
</dbReference>
<keyword evidence="3 13" id="KW-0378">Hydrolase</keyword>
<dbReference type="KEGG" id="sual:KDD17_08810"/>
<protein>
    <recommendedName>
        <fullName evidence="10">DNA 3'-5' helicase</fullName>
        <ecNumber evidence="10">5.6.2.4</ecNumber>
    </recommendedName>
    <alternativeName>
        <fullName evidence="11">DNA 3'-5' helicase II</fullName>
    </alternativeName>
</protein>
<dbReference type="InterPro" id="IPR014016">
    <property type="entry name" value="UvrD-like_ATP-bd"/>
</dbReference>
<dbReference type="GO" id="GO:0016787">
    <property type="term" value="F:hydrolase activity"/>
    <property type="evidence" value="ECO:0007669"/>
    <property type="project" value="UniProtKB-UniRule"/>
</dbReference>
<dbReference type="InterPro" id="IPR000212">
    <property type="entry name" value="DNA_helicase_UvrD/REP"/>
</dbReference>
<evidence type="ECO:0000256" key="13">
    <source>
        <dbReference type="PROSITE-ProRule" id="PRU00560"/>
    </source>
</evidence>
<keyword evidence="2 13" id="KW-0547">Nucleotide-binding</keyword>
<dbReference type="GO" id="GO:0005524">
    <property type="term" value="F:ATP binding"/>
    <property type="evidence" value="ECO:0007669"/>
    <property type="project" value="UniProtKB-UniRule"/>
</dbReference>
<evidence type="ECO:0000256" key="10">
    <source>
        <dbReference type="ARBA" id="ARBA00034808"/>
    </source>
</evidence>
<keyword evidence="4 13" id="KW-0347">Helicase</keyword>
<evidence type="ECO:0000259" key="14">
    <source>
        <dbReference type="PROSITE" id="PS51198"/>
    </source>
</evidence>
<evidence type="ECO:0000256" key="4">
    <source>
        <dbReference type="ARBA" id="ARBA00022806"/>
    </source>
</evidence>
<dbReference type="GO" id="GO:0009314">
    <property type="term" value="P:response to radiation"/>
    <property type="evidence" value="ECO:0007669"/>
    <property type="project" value="UniProtKB-ARBA"/>
</dbReference>
<dbReference type="PROSITE" id="PS51217">
    <property type="entry name" value="UVRD_HELICASE_CTER"/>
    <property type="match status" value="1"/>
</dbReference>
<dbReference type="InterPro" id="IPR014017">
    <property type="entry name" value="DNA_helicase_UvrD-like_C"/>
</dbReference>
<keyword evidence="5 13" id="KW-0067">ATP-binding</keyword>
<dbReference type="PROSITE" id="PS51198">
    <property type="entry name" value="UVRD_HELICASE_ATP_BIND"/>
    <property type="match status" value="1"/>
</dbReference>
<evidence type="ECO:0000313" key="17">
    <source>
        <dbReference type="Proteomes" id="UP000683291"/>
    </source>
</evidence>
<reference evidence="16" key="1">
    <citation type="submission" date="2021-04" db="EMBL/GenBank/DDBJ databases">
        <title>Complete genome sequence for Sulfitobacter sp. strain JK7-1.</title>
        <authorList>
            <person name="Park S.-J."/>
        </authorList>
    </citation>
    <scope>NUCLEOTIDE SEQUENCE</scope>
    <source>
        <strain evidence="16">JK7-1</strain>
    </source>
</reference>
<dbReference type="PANTHER" id="PTHR11070">
    <property type="entry name" value="UVRD / RECB / PCRA DNA HELICASE FAMILY MEMBER"/>
    <property type="match status" value="1"/>
</dbReference>
<dbReference type="SUPFAM" id="SSF52540">
    <property type="entry name" value="P-loop containing nucleoside triphosphate hydrolases"/>
    <property type="match status" value="1"/>
</dbReference>
<dbReference type="Pfam" id="PF00580">
    <property type="entry name" value="UvrD-helicase"/>
    <property type="match status" value="1"/>
</dbReference>
<comment type="catalytic activity">
    <reaction evidence="12">
        <text>ATP + H2O = ADP + phosphate + H(+)</text>
        <dbReference type="Rhea" id="RHEA:13065"/>
        <dbReference type="ChEBI" id="CHEBI:15377"/>
        <dbReference type="ChEBI" id="CHEBI:15378"/>
        <dbReference type="ChEBI" id="CHEBI:30616"/>
        <dbReference type="ChEBI" id="CHEBI:43474"/>
        <dbReference type="ChEBI" id="CHEBI:456216"/>
        <dbReference type="EC" id="5.6.2.4"/>
    </reaction>
</comment>
<dbReference type="Gene3D" id="3.40.50.300">
    <property type="entry name" value="P-loop containing nucleotide triphosphate hydrolases"/>
    <property type="match status" value="2"/>
</dbReference>
<dbReference type="InterPro" id="IPR013986">
    <property type="entry name" value="DExx_box_DNA_helicase_dom_sf"/>
</dbReference>
<dbReference type="FunFam" id="3.40.50.300:FF:001890">
    <property type="entry name" value="DNA helicase"/>
    <property type="match status" value="1"/>
</dbReference>
<dbReference type="CDD" id="cd17932">
    <property type="entry name" value="DEXQc_UvrD"/>
    <property type="match status" value="1"/>
</dbReference>
<comment type="similarity">
    <text evidence="1">Belongs to the helicase family. UvrD subfamily.</text>
</comment>
<dbReference type="Pfam" id="PF13361">
    <property type="entry name" value="UvrD_C"/>
    <property type="match status" value="2"/>
</dbReference>
<evidence type="ECO:0000256" key="12">
    <source>
        <dbReference type="ARBA" id="ARBA00048988"/>
    </source>
</evidence>
<feature type="domain" description="UvrD-like helicase ATP-binding" evidence="14">
    <location>
        <begin position="29"/>
        <end position="309"/>
    </location>
</feature>
<comment type="catalytic activity">
    <reaction evidence="9">
        <text>Couples ATP hydrolysis with the unwinding of duplex DNA by translocating in the 3'-5' direction.</text>
        <dbReference type="EC" id="5.6.2.4"/>
    </reaction>
</comment>
<organism evidence="16 17">
    <name type="scientific">Sulfitobacter albidus</name>
    <dbReference type="NCBI Taxonomy" id="2829501"/>
    <lineage>
        <taxon>Bacteria</taxon>
        <taxon>Pseudomonadati</taxon>
        <taxon>Pseudomonadota</taxon>
        <taxon>Alphaproteobacteria</taxon>
        <taxon>Rhodobacterales</taxon>
        <taxon>Roseobacteraceae</taxon>
        <taxon>Sulfitobacter</taxon>
    </lineage>
</organism>
<dbReference type="CDD" id="cd18807">
    <property type="entry name" value="SF1_C_UvrD"/>
    <property type="match status" value="1"/>
</dbReference>
<feature type="binding site" evidence="13">
    <location>
        <begin position="50"/>
        <end position="57"/>
    </location>
    <ligand>
        <name>ATP</name>
        <dbReference type="ChEBI" id="CHEBI:30616"/>
    </ligand>
</feature>
<evidence type="ECO:0000256" key="2">
    <source>
        <dbReference type="ARBA" id="ARBA00022741"/>
    </source>
</evidence>
<dbReference type="Gene3D" id="1.10.10.160">
    <property type="match status" value="1"/>
</dbReference>
<accession>A0A975JBB2</accession>
<feature type="domain" description="UvrD-like helicase C-terminal" evidence="15">
    <location>
        <begin position="310"/>
        <end position="584"/>
    </location>
</feature>
<evidence type="ECO:0000256" key="5">
    <source>
        <dbReference type="ARBA" id="ARBA00022840"/>
    </source>
</evidence>
<dbReference type="PANTHER" id="PTHR11070:SF2">
    <property type="entry name" value="ATP-DEPENDENT DNA HELICASE SRS2"/>
    <property type="match status" value="1"/>
</dbReference>
<evidence type="ECO:0000313" key="16">
    <source>
        <dbReference type="EMBL" id="QUJ75131.1"/>
    </source>
</evidence>
<sequence length="780" mass="86824">MSSFDESDAFESASLSARAMAARPQPYLDGLNPAQRAAVEQLEGPVLMLAGAGTGKTRALTARIVHLMQQGRARPNEILAVTFTNKAAREMKNRVGSMLGQQIEGMPWLGTFHAICVKLLRRHAELVGLKSNFTILDTDDQLRLLKQLVAAEGIDDKRWPARMLSGIIDDWKNRALLPDKVPAADAGAYNHKGVEIYAQYQQRLKDLNACDFGDLLLHMVTIFQTHEDVLAQYQRWFRYILVDEYQDTNVAQYLWLRLLAGGHKNICCVGDDDQSIYGWRGAEVGNILRFEKDFPGAHVVRLEQNYRSTPHILAAASGVIAGNKGRLGKTLWTEAEQGEKVRLIGHWDGDEEARWVGEEIEAMQRGTRGLRAFGLDSMAILVRASHQMRSFEDRFLTIGLPYRVIGGPRFYERLEIRDAMAYFRVVTSPDDDLAFERIVNTPKRGLGDVAQQKIQRTAREHGTNLVEGARILLAHQGIGGKGGAQLRLLIDGIDRWSRMVGDADVSHVELAEIILDESGYTGHWQNDKTPEAPGRLENLKELVKALEQFENLQGFLEHVSLIMDNETEEGGEKVSIMTLHAAKGLEFPAVFLPGWEDGLFPSQRSMDESGQAGLEEERRLAYVGITRAEEICTISFVANRRIFGQWQSAMPSRFIDELPEDHVDVLTPPGLYGGGFGAAMPTSTLHEEAANANVYNSPGWRRLQARSGQRGMSQPAEAKNMTIDMTASSSFTMGERVFHQKFGYGTIQGIEGDKLEVAFEKAGDKKVVAKFLSAADDVPF</sequence>
<dbReference type="InterPro" id="IPR027417">
    <property type="entry name" value="P-loop_NTPase"/>
</dbReference>
<dbReference type="GO" id="GO:0005829">
    <property type="term" value="C:cytosol"/>
    <property type="evidence" value="ECO:0007669"/>
    <property type="project" value="TreeGrafter"/>
</dbReference>
<keyword evidence="17" id="KW-1185">Reference proteome</keyword>
<dbReference type="Proteomes" id="UP000683291">
    <property type="component" value="Chromosome 1"/>
</dbReference>
<evidence type="ECO:0000256" key="6">
    <source>
        <dbReference type="ARBA" id="ARBA00023125"/>
    </source>
</evidence>
<comment type="function">
    <text evidence="8">Has both ATPase and helicase activities. Unwinds DNA duplexes with 3' to 5' polarity with respect to the bound strand and initiates unwinding most effectively when a single-stranded region is present. Involved in the post-incision events of nucleotide excision repair and methyl-directed mismatch repair.</text>
</comment>
<dbReference type="FunFam" id="1.10.10.160:FF:000001">
    <property type="entry name" value="ATP-dependent DNA helicase"/>
    <property type="match status" value="1"/>
</dbReference>
<evidence type="ECO:0000256" key="11">
    <source>
        <dbReference type="ARBA" id="ARBA00034923"/>
    </source>
</evidence>
<dbReference type="AlphaFoldDB" id="A0A975JBB2"/>
<evidence type="ECO:0000256" key="7">
    <source>
        <dbReference type="ARBA" id="ARBA00023235"/>
    </source>
</evidence>
<dbReference type="GO" id="GO:0000725">
    <property type="term" value="P:recombinational repair"/>
    <property type="evidence" value="ECO:0007669"/>
    <property type="project" value="TreeGrafter"/>
</dbReference>